<comment type="caution">
    <text evidence="1">The sequence shown here is derived from an EMBL/GenBank/DDBJ whole genome shotgun (WGS) entry which is preliminary data.</text>
</comment>
<sequence length="273" mass="30608">MSVVSTQVQLPKDELERLSKEELIAKWKEQESYVEYLESQAGSSAASNQELVSLRESEEKLKQQQLEATRRENVLVMRLTTKEQEMQDLTRNVSISHRFYIDLEHANDVLVQHCVFGGFVSSFFSVGKKTRVPKHQIQALKGGGSAGWTQQLRAAMLDPAVNLLFERMRHEVDSMRSRLEETQNELSAWKFTPDRRNRAAGSHYTMTSPQYELNDLMELADICGQARENSGLAAAAASPTNVGRESTYNIPIPPTNVGVPNPAHLTNTPAHVG</sequence>
<evidence type="ECO:0000313" key="1">
    <source>
        <dbReference type="EMBL" id="KAH7937624.1"/>
    </source>
</evidence>
<name>A0ACB8C9T5_DERSI</name>
<dbReference type="EMBL" id="CM023477">
    <property type="protein sequence ID" value="KAH7937624.1"/>
    <property type="molecule type" value="Genomic_DNA"/>
</dbReference>
<evidence type="ECO:0000313" key="2">
    <source>
        <dbReference type="Proteomes" id="UP000821865"/>
    </source>
</evidence>
<accession>A0ACB8C9T5</accession>
<reference evidence="1" key="1">
    <citation type="submission" date="2020-05" db="EMBL/GenBank/DDBJ databases">
        <title>Large-scale comparative analyses of tick genomes elucidate their genetic diversity and vector capacities.</title>
        <authorList>
            <person name="Jia N."/>
            <person name="Wang J."/>
            <person name="Shi W."/>
            <person name="Du L."/>
            <person name="Sun Y."/>
            <person name="Zhan W."/>
            <person name="Jiang J."/>
            <person name="Wang Q."/>
            <person name="Zhang B."/>
            <person name="Ji P."/>
            <person name="Sakyi L.B."/>
            <person name="Cui X."/>
            <person name="Yuan T."/>
            <person name="Jiang B."/>
            <person name="Yang W."/>
            <person name="Lam T.T.-Y."/>
            <person name="Chang Q."/>
            <person name="Ding S."/>
            <person name="Wang X."/>
            <person name="Zhu J."/>
            <person name="Ruan X."/>
            <person name="Zhao L."/>
            <person name="Wei J."/>
            <person name="Que T."/>
            <person name="Du C."/>
            <person name="Cheng J."/>
            <person name="Dai P."/>
            <person name="Han X."/>
            <person name="Huang E."/>
            <person name="Gao Y."/>
            <person name="Liu J."/>
            <person name="Shao H."/>
            <person name="Ye R."/>
            <person name="Li L."/>
            <person name="Wei W."/>
            <person name="Wang X."/>
            <person name="Wang C."/>
            <person name="Yang T."/>
            <person name="Huo Q."/>
            <person name="Li W."/>
            <person name="Guo W."/>
            <person name="Chen H."/>
            <person name="Zhou L."/>
            <person name="Ni X."/>
            <person name="Tian J."/>
            <person name="Zhou Y."/>
            <person name="Sheng Y."/>
            <person name="Liu T."/>
            <person name="Pan Y."/>
            <person name="Xia L."/>
            <person name="Li J."/>
            <person name="Zhao F."/>
            <person name="Cao W."/>
        </authorList>
    </citation>
    <scope>NUCLEOTIDE SEQUENCE</scope>
    <source>
        <strain evidence="1">Dsil-2018</strain>
    </source>
</reference>
<protein>
    <submittedName>
        <fullName evidence="1">Uncharacterized protein</fullName>
    </submittedName>
</protein>
<gene>
    <name evidence="1" type="ORF">HPB49_013775</name>
</gene>
<dbReference type="Proteomes" id="UP000821865">
    <property type="component" value="Chromosome 8"/>
</dbReference>
<proteinExistence type="predicted"/>
<organism evidence="1 2">
    <name type="scientific">Dermacentor silvarum</name>
    <name type="common">Tick</name>
    <dbReference type="NCBI Taxonomy" id="543639"/>
    <lineage>
        <taxon>Eukaryota</taxon>
        <taxon>Metazoa</taxon>
        <taxon>Ecdysozoa</taxon>
        <taxon>Arthropoda</taxon>
        <taxon>Chelicerata</taxon>
        <taxon>Arachnida</taxon>
        <taxon>Acari</taxon>
        <taxon>Parasitiformes</taxon>
        <taxon>Ixodida</taxon>
        <taxon>Ixodoidea</taxon>
        <taxon>Ixodidae</taxon>
        <taxon>Rhipicephalinae</taxon>
        <taxon>Dermacentor</taxon>
    </lineage>
</organism>
<keyword evidence="2" id="KW-1185">Reference proteome</keyword>